<gene>
    <name evidence="1" type="ORF">NZH93_22620</name>
</gene>
<name>A0A9X2VP13_9PSEU</name>
<proteinExistence type="predicted"/>
<dbReference type="Proteomes" id="UP001141259">
    <property type="component" value="Unassembled WGS sequence"/>
</dbReference>
<evidence type="ECO:0008006" key="3">
    <source>
        <dbReference type="Google" id="ProtNLM"/>
    </source>
</evidence>
<evidence type="ECO:0000313" key="1">
    <source>
        <dbReference type="EMBL" id="MCS7479664.1"/>
    </source>
</evidence>
<evidence type="ECO:0000313" key="2">
    <source>
        <dbReference type="Proteomes" id="UP001141259"/>
    </source>
</evidence>
<sequence length="137" mass="14588">MSLPRALLLDSSFLVAYERERNPRLAQAVVVQAITTDRPLIVPALSLLAAGLHLNGHHPDLSWVLDDPAGPIDVLTLSATNALETGQQAAQADPPDLVALEVAQIVVEAAGSPIVVMTYEPKLYAGTALHVIDMQPR</sequence>
<dbReference type="RefSeq" id="WP_259625155.1">
    <property type="nucleotide sequence ID" value="NZ_JANYMP010000010.1"/>
</dbReference>
<dbReference type="AlphaFoldDB" id="A0A9X2VP13"/>
<comment type="caution">
    <text evidence="1">The sequence shown here is derived from an EMBL/GenBank/DDBJ whole genome shotgun (WGS) entry which is preliminary data.</text>
</comment>
<accession>A0A9X2VP13</accession>
<reference evidence="1" key="1">
    <citation type="submission" date="2022-08" db="EMBL/GenBank/DDBJ databases">
        <authorList>
            <person name="Tistechok S."/>
            <person name="Samborskyy M."/>
            <person name="Roman I."/>
        </authorList>
    </citation>
    <scope>NUCLEOTIDE SEQUENCE</scope>
    <source>
        <strain evidence="1">DSM 103496</strain>
    </source>
</reference>
<organism evidence="1 2">
    <name type="scientific">Umezawaea endophytica</name>
    <dbReference type="NCBI Taxonomy" id="1654476"/>
    <lineage>
        <taxon>Bacteria</taxon>
        <taxon>Bacillati</taxon>
        <taxon>Actinomycetota</taxon>
        <taxon>Actinomycetes</taxon>
        <taxon>Pseudonocardiales</taxon>
        <taxon>Pseudonocardiaceae</taxon>
        <taxon>Umezawaea</taxon>
    </lineage>
</organism>
<keyword evidence="2" id="KW-1185">Reference proteome</keyword>
<protein>
    <recommendedName>
        <fullName evidence="3">PIN domain-containing protein</fullName>
    </recommendedName>
</protein>
<dbReference type="EMBL" id="JANYMP010000010">
    <property type="protein sequence ID" value="MCS7479664.1"/>
    <property type="molecule type" value="Genomic_DNA"/>
</dbReference>